<keyword evidence="3" id="KW-0472">Membrane</keyword>
<evidence type="ECO:0000256" key="1">
    <source>
        <dbReference type="ARBA" id="ARBA00022729"/>
    </source>
</evidence>
<dbReference type="AlphaFoldDB" id="A0AAF3J768"/>
<dbReference type="GO" id="GO:0032222">
    <property type="term" value="P:regulation of synaptic transmission, cholinergic"/>
    <property type="evidence" value="ECO:0007669"/>
    <property type="project" value="InterPro"/>
</dbReference>
<keyword evidence="3" id="KW-1133">Transmembrane helix</keyword>
<dbReference type="InterPro" id="IPR031424">
    <property type="entry name" value="QVR-like"/>
</dbReference>
<sequence length="134" mass="15850">MHFLPFRLKNFLILALFAFPILALECYHCDSLNDGDCQEDQVRHEHLKECNPLTFGPYYERVPIGCRKMIDKGLSPYRITRTCSYMGRRVHGRRANNKLVYQCAESRCNSSKSQQNLLFIFIFFILFPFLNFLK</sequence>
<keyword evidence="3" id="KW-0812">Transmembrane</keyword>
<evidence type="ECO:0000313" key="6">
    <source>
        <dbReference type="WBParaSite" id="MBELARI_LOCUS20480.1"/>
    </source>
</evidence>
<evidence type="ECO:0000256" key="3">
    <source>
        <dbReference type="SAM" id="Phobius"/>
    </source>
</evidence>
<dbReference type="Proteomes" id="UP000887575">
    <property type="component" value="Unassembled WGS sequence"/>
</dbReference>
<dbReference type="Pfam" id="PF17064">
    <property type="entry name" value="QVR"/>
    <property type="match status" value="1"/>
</dbReference>
<organism evidence="5 6">
    <name type="scientific">Mesorhabditis belari</name>
    <dbReference type="NCBI Taxonomy" id="2138241"/>
    <lineage>
        <taxon>Eukaryota</taxon>
        <taxon>Metazoa</taxon>
        <taxon>Ecdysozoa</taxon>
        <taxon>Nematoda</taxon>
        <taxon>Chromadorea</taxon>
        <taxon>Rhabditida</taxon>
        <taxon>Rhabditina</taxon>
        <taxon>Rhabditomorpha</taxon>
        <taxon>Rhabditoidea</taxon>
        <taxon>Rhabditidae</taxon>
        <taxon>Mesorhabditinae</taxon>
        <taxon>Mesorhabditis</taxon>
    </lineage>
</organism>
<reference evidence="6" key="1">
    <citation type="submission" date="2024-02" db="UniProtKB">
        <authorList>
            <consortium name="WormBaseParasite"/>
        </authorList>
    </citation>
    <scope>IDENTIFICATION</scope>
</reference>
<evidence type="ECO:0000256" key="4">
    <source>
        <dbReference type="SAM" id="SignalP"/>
    </source>
</evidence>
<protein>
    <submittedName>
        <fullName evidence="6">Protein quiver</fullName>
    </submittedName>
</protein>
<keyword evidence="5" id="KW-1185">Reference proteome</keyword>
<dbReference type="WBParaSite" id="MBELARI_LOCUS20480.1">
    <property type="protein sequence ID" value="MBELARI_LOCUS20480.1"/>
    <property type="gene ID" value="MBELARI_LOCUS20480"/>
</dbReference>
<name>A0AAF3J768_9BILA</name>
<evidence type="ECO:0000313" key="5">
    <source>
        <dbReference type="Proteomes" id="UP000887575"/>
    </source>
</evidence>
<feature type="signal peptide" evidence="4">
    <location>
        <begin position="1"/>
        <end position="23"/>
    </location>
</feature>
<accession>A0AAF3J768</accession>
<feature type="chain" id="PRO_5042189938" evidence="4">
    <location>
        <begin position="24"/>
        <end position="134"/>
    </location>
</feature>
<proteinExistence type="predicted"/>
<evidence type="ECO:0000256" key="2">
    <source>
        <dbReference type="ARBA" id="ARBA00023180"/>
    </source>
</evidence>
<keyword evidence="2" id="KW-0325">Glycoprotein</keyword>
<feature type="transmembrane region" description="Helical" evidence="3">
    <location>
        <begin position="116"/>
        <end position="133"/>
    </location>
</feature>
<keyword evidence="1 4" id="KW-0732">Signal</keyword>
<dbReference type="GO" id="GO:0030431">
    <property type="term" value="P:sleep"/>
    <property type="evidence" value="ECO:0007669"/>
    <property type="project" value="InterPro"/>
</dbReference>